<name>A0A919XTK3_9BACL</name>
<proteinExistence type="predicted"/>
<gene>
    <name evidence="1" type="ORF">J41TS12_30520</name>
</gene>
<reference evidence="1 2" key="1">
    <citation type="submission" date="2021-03" db="EMBL/GenBank/DDBJ databases">
        <title>Antimicrobial resistance genes in bacteria isolated from Japanese honey, and their potential for conferring macrolide and lincosamide resistance in the American foulbrood pathogen Paenibacillus larvae.</title>
        <authorList>
            <person name="Okamoto M."/>
            <person name="Kumagai M."/>
            <person name="Kanamori H."/>
            <person name="Takamatsu D."/>
        </authorList>
    </citation>
    <scope>NUCLEOTIDE SEQUENCE [LARGE SCALE GENOMIC DNA]</scope>
    <source>
        <strain evidence="1 2">J41TS12</strain>
    </source>
</reference>
<comment type="caution">
    <text evidence="1">The sequence shown here is derived from an EMBL/GenBank/DDBJ whole genome shotgun (WGS) entry which is preliminary data.</text>
</comment>
<dbReference type="EMBL" id="BORR01000010">
    <property type="protein sequence ID" value="GIO38191.1"/>
    <property type="molecule type" value="Genomic_DNA"/>
</dbReference>
<organism evidence="1 2">
    <name type="scientific">Paenibacillus antibioticophila</name>
    <dbReference type="NCBI Taxonomy" id="1274374"/>
    <lineage>
        <taxon>Bacteria</taxon>
        <taxon>Bacillati</taxon>
        <taxon>Bacillota</taxon>
        <taxon>Bacilli</taxon>
        <taxon>Bacillales</taxon>
        <taxon>Paenibacillaceae</taxon>
        <taxon>Paenibacillus</taxon>
    </lineage>
</organism>
<keyword evidence="2" id="KW-1185">Reference proteome</keyword>
<evidence type="ECO:0000313" key="1">
    <source>
        <dbReference type="EMBL" id="GIO38191.1"/>
    </source>
</evidence>
<evidence type="ECO:0000313" key="2">
    <source>
        <dbReference type="Proteomes" id="UP000681162"/>
    </source>
</evidence>
<protein>
    <submittedName>
        <fullName evidence="1">Uncharacterized protein</fullName>
    </submittedName>
</protein>
<dbReference type="Proteomes" id="UP000681162">
    <property type="component" value="Unassembled WGS sequence"/>
</dbReference>
<sequence length="44" mass="5465">MNMIRKIEIKVFLILSNHWLFWLIWDKQVEIMRLMSNTIAPFIM</sequence>
<accession>A0A919XTK3</accession>
<dbReference type="AlphaFoldDB" id="A0A919XTK3"/>